<dbReference type="GO" id="GO:0005524">
    <property type="term" value="F:ATP binding"/>
    <property type="evidence" value="ECO:0007669"/>
    <property type="project" value="UniProtKB-KW"/>
</dbReference>
<dbReference type="InterPro" id="IPR012736">
    <property type="entry name" value="DhaK_1"/>
</dbReference>
<protein>
    <submittedName>
        <fullName evidence="6">Dihydroxyacetone kinase DhaK subunit</fullName>
    </submittedName>
</protein>
<dbReference type="GO" id="GO:0005829">
    <property type="term" value="C:cytosol"/>
    <property type="evidence" value="ECO:0007669"/>
    <property type="project" value="TreeGrafter"/>
</dbReference>
<evidence type="ECO:0000256" key="2">
    <source>
        <dbReference type="ARBA" id="ARBA00022741"/>
    </source>
</evidence>
<keyword evidence="3 6" id="KW-0418">Kinase</keyword>
<dbReference type="FunFam" id="3.30.1180.20:FF:000001">
    <property type="entry name" value="Dihydroxyacetone kinase 1"/>
    <property type="match status" value="1"/>
</dbReference>
<dbReference type="FunFam" id="3.40.50.10440:FF:000001">
    <property type="entry name" value="Dihydroxyacetone kinase, DhaK subunit"/>
    <property type="match status" value="1"/>
</dbReference>
<keyword evidence="1" id="KW-0808">Transferase</keyword>
<proteinExistence type="predicted"/>
<dbReference type="InterPro" id="IPR050861">
    <property type="entry name" value="Dihydroxyacetone_Kinase"/>
</dbReference>
<dbReference type="AlphaFoldDB" id="A0A1G6J6R3"/>
<dbReference type="SUPFAM" id="SSF82549">
    <property type="entry name" value="DAK1/DegV-like"/>
    <property type="match status" value="1"/>
</dbReference>
<dbReference type="InterPro" id="IPR004006">
    <property type="entry name" value="DhaK_dom"/>
</dbReference>
<keyword evidence="4" id="KW-0067">ATP-binding</keyword>
<organism evidence="6 7">
    <name type="scientific">Melghirimyces thermohalophilus</name>
    <dbReference type="NCBI Taxonomy" id="1236220"/>
    <lineage>
        <taxon>Bacteria</taxon>
        <taxon>Bacillati</taxon>
        <taxon>Bacillota</taxon>
        <taxon>Bacilli</taxon>
        <taxon>Bacillales</taxon>
        <taxon>Thermoactinomycetaceae</taxon>
        <taxon>Melghirimyces</taxon>
    </lineage>
</organism>
<dbReference type="RefSeq" id="WP_091566682.1">
    <property type="nucleotide sequence ID" value="NZ_FMZA01000003.1"/>
</dbReference>
<evidence type="ECO:0000256" key="3">
    <source>
        <dbReference type="ARBA" id="ARBA00022777"/>
    </source>
</evidence>
<dbReference type="GO" id="GO:0019563">
    <property type="term" value="P:glycerol catabolic process"/>
    <property type="evidence" value="ECO:0007669"/>
    <property type="project" value="TreeGrafter"/>
</dbReference>
<keyword evidence="2" id="KW-0547">Nucleotide-binding</keyword>
<dbReference type="GO" id="GO:0004371">
    <property type="term" value="F:glycerone kinase activity"/>
    <property type="evidence" value="ECO:0007669"/>
    <property type="project" value="InterPro"/>
</dbReference>
<feature type="domain" description="DhaK" evidence="5">
    <location>
        <begin position="7"/>
        <end position="329"/>
    </location>
</feature>
<dbReference type="PROSITE" id="PS51481">
    <property type="entry name" value="DHAK"/>
    <property type="match status" value="1"/>
</dbReference>
<dbReference type="NCBIfam" id="TIGR02363">
    <property type="entry name" value="dhaK1"/>
    <property type="match status" value="1"/>
</dbReference>
<evidence type="ECO:0000259" key="5">
    <source>
        <dbReference type="PROSITE" id="PS51481"/>
    </source>
</evidence>
<dbReference type="PANTHER" id="PTHR28629:SF4">
    <property type="entry name" value="TRIOKINASE_FMN CYCLASE"/>
    <property type="match status" value="1"/>
</dbReference>
<evidence type="ECO:0000313" key="7">
    <source>
        <dbReference type="Proteomes" id="UP000199387"/>
    </source>
</evidence>
<evidence type="ECO:0000313" key="6">
    <source>
        <dbReference type="EMBL" id="SDC14367.1"/>
    </source>
</evidence>
<dbReference type="STRING" id="1236220.SAMN04488112_103204"/>
<reference evidence="6 7" key="1">
    <citation type="submission" date="2016-10" db="EMBL/GenBank/DDBJ databases">
        <authorList>
            <person name="de Groot N.N."/>
        </authorList>
    </citation>
    <scope>NUCLEOTIDE SEQUENCE [LARGE SCALE GENOMIC DNA]</scope>
    <source>
        <strain evidence="6 7">DSM 45514</strain>
    </source>
</reference>
<dbReference type="Gene3D" id="3.40.50.10440">
    <property type="entry name" value="Dihydroxyacetone kinase, domain 1"/>
    <property type="match status" value="1"/>
</dbReference>
<dbReference type="OrthoDB" id="9806345at2"/>
<dbReference type="Gene3D" id="3.30.1180.20">
    <property type="entry name" value="Dihydroxyacetone kinase, domain 2"/>
    <property type="match status" value="1"/>
</dbReference>
<dbReference type="Pfam" id="PF02733">
    <property type="entry name" value="Dak1"/>
    <property type="match status" value="1"/>
</dbReference>
<dbReference type="Proteomes" id="UP000199387">
    <property type="component" value="Unassembled WGS sequence"/>
</dbReference>
<dbReference type="EMBL" id="FMZA01000003">
    <property type="protein sequence ID" value="SDC14367.1"/>
    <property type="molecule type" value="Genomic_DNA"/>
</dbReference>
<accession>A0A1G6J6R3</accession>
<dbReference type="PANTHER" id="PTHR28629">
    <property type="entry name" value="TRIOKINASE/FMN CYCLASE"/>
    <property type="match status" value="1"/>
</dbReference>
<evidence type="ECO:0000256" key="1">
    <source>
        <dbReference type="ARBA" id="ARBA00022679"/>
    </source>
</evidence>
<name>A0A1G6J6R3_9BACL</name>
<keyword evidence="7" id="KW-1185">Reference proteome</keyword>
<gene>
    <name evidence="6" type="ORF">SAMN04488112_103204</name>
</gene>
<sequence length="331" mass="35167">MKKVMNQPEHIVSQMLDGMAQAYPERLRLLEETGVLVRRDAPVNGKVGLVSGGGSGHEPAHGGYVGKGMLDAAVAGEVFTSPTPDQILKAIQAVDSGEGVLCIVKNYTGDVLNFEMAAELAAAEGIQVEQVIVHDDVAVEDSTHTTGRRGIAGTVLVHKIAGAKAEQGASLKEVKEVVEETVSRVRSMGVALEPCTLPEAGQPSFTLGTDEIELGIGIHGEPGVARTEQLPAEALVKRLSGKVIGDLPFERGDRVAVLVNGMGSTPLMELHVVHRELIEILSENGLTPVQAWVGEYMTSLDMAGFSITLLKLNKELEQLLLSESDTPAFRV</sequence>
<evidence type="ECO:0000256" key="4">
    <source>
        <dbReference type="ARBA" id="ARBA00022840"/>
    </source>
</evidence>